<keyword evidence="2" id="KW-1185">Reference proteome</keyword>
<protein>
    <recommendedName>
        <fullName evidence="3">Peptidase C39-like domain-containing protein</fullName>
    </recommendedName>
</protein>
<dbReference type="EMBL" id="BMQX01000010">
    <property type="protein sequence ID" value="GGQ17280.1"/>
    <property type="molecule type" value="Genomic_DNA"/>
</dbReference>
<evidence type="ECO:0000313" key="2">
    <source>
        <dbReference type="Proteomes" id="UP000619118"/>
    </source>
</evidence>
<reference evidence="2" key="1">
    <citation type="journal article" date="2019" name="Int. J. Syst. Evol. Microbiol.">
        <title>The Global Catalogue of Microorganisms (GCM) 10K type strain sequencing project: providing services to taxonomists for standard genome sequencing and annotation.</title>
        <authorList>
            <consortium name="The Broad Institute Genomics Platform"/>
            <consortium name="The Broad Institute Genome Sequencing Center for Infectious Disease"/>
            <person name="Wu L."/>
            <person name="Ma J."/>
        </authorList>
    </citation>
    <scope>NUCLEOTIDE SEQUENCE [LARGE SCALE GENOMIC DNA]</scope>
    <source>
        <strain evidence="2">JCM 32306</strain>
    </source>
</reference>
<dbReference type="Proteomes" id="UP000619118">
    <property type="component" value="Unassembled WGS sequence"/>
</dbReference>
<evidence type="ECO:0008006" key="3">
    <source>
        <dbReference type="Google" id="ProtNLM"/>
    </source>
</evidence>
<sequence length="102" mass="11555">MTTIVAMFFASPTITQLKHWIDQKCVVLLMISTYRFNGEKGPHWVVLSGYNEQFMFIHDPFVEAPKDAINAAYVPISQAELAQVMQYGKQKQVSCLVVKSLS</sequence>
<organism evidence="1 2">
    <name type="scientific">Shewanella litoralis</name>
    <dbReference type="NCBI Taxonomy" id="2282700"/>
    <lineage>
        <taxon>Bacteria</taxon>
        <taxon>Pseudomonadati</taxon>
        <taxon>Pseudomonadota</taxon>
        <taxon>Gammaproteobacteria</taxon>
        <taxon>Alteromonadales</taxon>
        <taxon>Shewanellaceae</taxon>
        <taxon>Shewanella</taxon>
    </lineage>
</organism>
<dbReference type="RefSeq" id="WP_229785869.1">
    <property type="nucleotide sequence ID" value="NZ_BMQX01000010.1"/>
</dbReference>
<proteinExistence type="predicted"/>
<comment type="caution">
    <text evidence="1">The sequence shown here is derived from an EMBL/GenBank/DDBJ whole genome shotgun (WGS) entry which is preliminary data.</text>
</comment>
<gene>
    <name evidence="1" type="ORF">GCM10009411_17080</name>
</gene>
<name>A0ABQ2R751_9GAMM</name>
<dbReference type="InterPro" id="IPR021770">
    <property type="entry name" value="DUF3335"/>
</dbReference>
<dbReference type="Pfam" id="PF11814">
    <property type="entry name" value="DUF3335"/>
    <property type="match status" value="1"/>
</dbReference>
<accession>A0ABQ2R751</accession>
<evidence type="ECO:0000313" key="1">
    <source>
        <dbReference type="EMBL" id="GGQ17280.1"/>
    </source>
</evidence>